<accession>I0GXP2</accession>
<feature type="chain" id="PRO_5003628361" description="Secreted protein" evidence="2">
    <location>
        <begin position="21"/>
        <end position="146"/>
    </location>
</feature>
<dbReference type="EMBL" id="AP012319">
    <property type="protein sequence ID" value="BAL85529.1"/>
    <property type="molecule type" value="Genomic_DNA"/>
</dbReference>
<proteinExistence type="predicted"/>
<evidence type="ECO:0000256" key="1">
    <source>
        <dbReference type="SAM" id="MobiDB-lite"/>
    </source>
</evidence>
<name>I0GXP2_ACTM4</name>
<reference evidence="3 4" key="1">
    <citation type="submission" date="2012-02" db="EMBL/GenBank/DDBJ databases">
        <title>Complete genome sequence of Actinoplanes missouriensis 431 (= NBRC 102363).</title>
        <authorList>
            <person name="Ohnishi Y."/>
            <person name="Ishikawa J."/>
            <person name="Sekine M."/>
            <person name="Hosoyama A."/>
            <person name="Harada T."/>
            <person name="Narita H."/>
            <person name="Hata T."/>
            <person name="Konno Y."/>
            <person name="Tutikane K."/>
            <person name="Fujita N."/>
            <person name="Horinouchi S."/>
            <person name="Hayakawa M."/>
        </authorList>
    </citation>
    <scope>NUCLEOTIDE SEQUENCE [LARGE SCALE GENOMIC DNA]</scope>
    <source>
        <strain evidence="4">ATCC 14538 / DSM 43046 / CBS 188.64 / JCM 3121 / NBRC 102363 / NCIMB 12654 / NRRL B-3342 / UNCC 431</strain>
    </source>
</reference>
<evidence type="ECO:0008006" key="5">
    <source>
        <dbReference type="Google" id="ProtNLM"/>
    </source>
</evidence>
<evidence type="ECO:0000313" key="4">
    <source>
        <dbReference type="Proteomes" id="UP000007882"/>
    </source>
</evidence>
<dbReference type="RefSeq" id="WP_014440429.1">
    <property type="nucleotide sequence ID" value="NC_017093.1"/>
</dbReference>
<dbReference type="eggNOG" id="ENOG5030UNM">
    <property type="taxonomic scope" value="Bacteria"/>
</dbReference>
<feature type="compositionally biased region" description="Low complexity" evidence="1">
    <location>
        <begin position="30"/>
        <end position="54"/>
    </location>
</feature>
<dbReference type="PROSITE" id="PS51257">
    <property type="entry name" value="PROKAR_LIPOPROTEIN"/>
    <property type="match status" value="1"/>
</dbReference>
<sequence length="146" mass="14728">MMRMHATLRIGVAVAAGAIAAGCGSTSTQPGSPGVAGSASSALPSDPAPSSLPSDPAPSLPPSDPAREPGDKPPATGWVSGVVTRGGTGPCYGFTADDGTRYALYNTSGLELTQRDRVKVQLETTMVRIYCGPGHLMAMTAAEPIT</sequence>
<evidence type="ECO:0000256" key="2">
    <source>
        <dbReference type="SAM" id="SignalP"/>
    </source>
</evidence>
<evidence type="ECO:0000313" key="3">
    <source>
        <dbReference type="EMBL" id="BAL85529.1"/>
    </source>
</evidence>
<dbReference type="PATRIC" id="fig|512565.3.peg.310"/>
<feature type="region of interest" description="Disordered" evidence="1">
    <location>
        <begin position="23"/>
        <end position="84"/>
    </location>
</feature>
<dbReference type="STRING" id="512565.AMIS_3090"/>
<keyword evidence="2" id="KW-0732">Signal</keyword>
<dbReference type="AlphaFoldDB" id="I0GXP2"/>
<dbReference type="KEGG" id="ams:AMIS_3090"/>
<keyword evidence="4" id="KW-1185">Reference proteome</keyword>
<protein>
    <recommendedName>
        <fullName evidence="5">Secreted protein</fullName>
    </recommendedName>
</protein>
<feature type="signal peptide" evidence="2">
    <location>
        <begin position="1"/>
        <end position="20"/>
    </location>
</feature>
<feature type="compositionally biased region" description="Pro residues" evidence="1">
    <location>
        <begin position="55"/>
        <end position="64"/>
    </location>
</feature>
<dbReference type="Proteomes" id="UP000007882">
    <property type="component" value="Chromosome"/>
</dbReference>
<gene>
    <name evidence="3" type="ordered locus">AMIS_3090</name>
</gene>
<organism evidence="3 4">
    <name type="scientific">Actinoplanes missouriensis (strain ATCC 14538 / DSM 43046 / CBS 188.64 / JCM 3121 / NBRC 102363 / NCIMB 12654 / NRRL B-3342 / UNCC 431)</name>
    <dbReference type="NCBI Taxonomy" id="512565"/>
    <lineage>
        <taxon>Bacteria</taxon>
        <taxon>Bacillati</taxon>
        <taxon>Actinomycetota</taxon>
        <taxon>Actinomycetes</taxon>
        <taxon>Micromonosporales</taxon>
        <taxon>Micromonosporaceae</taxon>
        <taxon>Actinoplanes</taxon>
    </lineage>
</organism>
<dbReference type="HOGENOM" id="CLU_152365_0_0_11"/>
<dbReference type="OrthoDB" id="3402867at2"/>